<evidence type="ECO:0000313" key="6">
    <source>
        <dbReference type="Proteomes" id="UP001500945"/>
    </source>
</evidence>
<keyword evidence="1" id="KW-0805">Transcription regulation</keyword>
<dbReference type="EMBL" id="BAABGM010000011">
    <property type="protein sequence ID" value="GAA4404784.1"/>
    <property type="molecule type" value="Genomic_DNA"/>
</dbReference>
<feature type="transmembrane region" description="Helical" evidence="4">
    <location>
        <begin position="151"/>
        <end position="170"/>
    </location>
</feature>
<feature type="transmembrane region" description="Helical" evidence="4">
    <location>
        <begin position="123"/>
        <end position="145"/>
    </location>
</feature>
<evidence type="ECO:0008006" key="7">
    <source>
        <dbReference type="Google" id="ProtNLM"/>
    </source>
</evidence>
<feature type="transmembrane region" description="Helical" evidence="4">
    <location>
        <begin position="253"/>
        <end position="271"/>
    </location>
</feature>
<evidence type="ECO:0000256" key="2">
    <source>
        <dbReference type="ARBA" id="ARBA00023163"/>
    </source>
</evidence>
<sequence>MSGPRTPWHVDDETLSGYVAGTTSPVLSTSVETHLLSCATCRERLAAAADAGPVHAGPAHAGPAHAGPADAGPAHAGPVQAGASELDVTWQRLADAIDRPSPGILGRFGSAHRFARSTIATPTMLLAALSAVALVVIVPLAAAAVTGDAGLVALLVAAPLAPVAAVALAYRDQSDPAGEMSLATPSAGLRLVALRAVLVAVAALVAATVALLLVGVWVDLTTAMVLAWCLPGLALSALVLLSGTTRLDPARVAGVLSIGWAGAVVAGSTVGRRLRPEVALDVIASPALQTAALTVALTALLLTVARRDTVSYRRTA</sequence>
<dbReference type="RefSeq" id="WP_345204803.1">
    <property type="nucleotide sequence ID" value="NZ_BAABGM010000011.1"/>
</dbReference>
<feature type="transmembrane region" description="Helical" evidence="4">
    <location>
        <begin position="283"/>
        <end position="305"/>
    </location>
</feature>
<evidence type="ECO:0000256" key="3">
    <source>
        <dbReference type="SAM" id="MobiDB-lite"/>
    </source>
</evidence>
<evidence type="ECO:0000256" key="4">
    <source>
        <dbReference type="SAM" id="Phobius"/>
    </source>
</evidence>
<organism evidence="5 6">
    <name type="scientific">Fodinibacter luteus</name>
    <dbReference type="NCBI Taxonomy" id="552064"/>
    <lineage>
        <taxon>Bacteria</taxon>
        <taxon>Bacillati</taxon>
        <taxon>Actinomycetota</taxon>
        <taxon>Actinomycetes</taxon>
        <taxon>Micrococcales</taxon>
        <taxon>Intrasporangiaceae</taxon>
        <taxon>Fodinibacter (ex Wang et al. 2009)</taxon>
    </lineage>
</organism>
<keyword evidence="2" id="KW-0804">Transcription</keyword>
<comment type="caution">
    <text evidence="5">The sequence shown here is derived from an EMBL/GenBank/DDBJ whole genome shotgun (WGS) entry which is preliminary data.</text>
</comment>
<dbReference type="Proteomes" id="UP001500945">
    <property type="component" value="Unassembled WGS sequence"/>
</dbReference>
<feature type="transmembrane region" description="Helical" evidence="4">
    <location>
        <begin position="223"/>
        <end position="241"/>
    </location>
</feature>
<keyword evidence="6" id="KW-1185">Reference proteome</keyword>
<evidence type="ECO:0000256" key="1">
    <source>
        <dbReference type="ARBA" id="ARBA00023015"/>
    </source>
</evidence>
<evidence type="ECO:0000313" key="5">
    <source>
        <dbReference type="EMBL" id="GAA4404784.1"/>
    </source>
</evidence>
<feature type="region of interest" description="Disordered" evidence="3">
    <location>
        <begin position="52"/>
        <end position="80"/>
    </location>
</feature>
<gene>
    <name evidence="5" type="ORF">GCM10023168_17860</name>
</gene>
<keyword evidence="4" id="KW-0812">Transmembrane</keyword>
<protein>
    <recommendedName>
        <fullName evidence="7">Zinc finger protein</fullName>
    </recommendedName>
</protein>
<feature type="transmembrane region" description="Helical" evidence="4">
    <location>
        <begin position="191"/>
        <end position="217"/>
    </location>
</feature>
<dbReference type="InterPro" id="IPR041916">
    <property type="entry name" value="Anti_sigma_zinc_sf"/>
</dbReference>
<reference evidence="6" key="1">
    <citation type="journal article" date="2019" name="Int. J. Syst. Evol. Microbiol.">
        <title>The Global Catalogue of Microorganisms (GCM) 10K type strain sequencing project: providing services to taxonomists for standard genome sequencing and annotation.</title>
        <authorList>
            <consortium name="The Broad Institute Genomics Platform"/>
            <consortium name="The Broad Institute Genome Sequencing Center for Infectious Disease"/>
            <person name="Wu L."/>
            <person name="Ma J."/>
        </authorList>
    </citation>
    <scope>NUCLEOTIDE SEQUENCE [LARGE SCALE GENOMIC DNA]</scope>
    <source>
        <strain evidence="6">JCM 17809</strain>
    </source>
</reference>
<dbReference type="Gene3D" id="1.10.10.1320">
    <property type="entry name" value="Anti-sigma factor, zinc-finger domain"/>
    <property type="match status" value="1"/>
</dbReference>
<accession>A0ABP8KFA4</accession>
<keyword evidence="4" id="KW-0472">Membrane</keyword>
<proteinExistence type="predicted"/>
<keyword evidence="4" id="KW-1133">Transmembrane helix</keyword>
<name>A0ABP8KFA4_9MICO</name>
<feature type="compositionally biased region" description="Low complexity" evidence="3">
    <location>
        <begin position="52"/>
        <end position="79"/>
    </location>
</feature>